<accession>A0AAQ4CUA0</accession>
<dbReference type="AlphaFoldDB" id="A0AAQ4CUA0"/>
<evidence type="ECO:0000313" key="2">
    <source>
        <dbReference type="Proteomes" id="UP001319921"/>
    </source>
</evidence>
<reference evidence="1 2" key="1">
    <citation type="journal article" date="2022" name="Microbiol. Resour. Announc.">
        <title>Complete Genome Sequence of the Hyperthermophilic and Acidophilic Archaeon Saccharolobus caldissimus Strain HS-3T.</title>
        <authorList>
            <person name="Sakai H.D."/>
            <person name="Kurosawa N."/>
        </authorList>
    </citation>
    <scope>NUCLEOTIDE SEQUENCE [LARGE SCALE GENOMIC DNA]</scope>
    <source>
        <strain evidence="1 2">JCM32116</strain>
    </source>
</reference>
<name>A0AAQ4CUA0_9CREN</name>
<evidence type="ECO:0008006" key="3">
    <source>
        <dbReference type="Google" id="ProtNLM"/>
    </source>
</evidence>
<dbReference type="GeneID" id="68867121"/>
<keyword evidence="2" id="KW-1185">Reference proteome</keyword>
<dbReference type="EMBL" id="AP025226">
    <property type="protein sequence ID" value="BDB99381.1"/>
    <property type="molecule type" value="Genomic_DNA"/>
</dbReference>
<dbReference type="InterPro" id="IPR012340">
    <property type="entry name" value="NA-bd_OB-fold"/>
</dbReference>
<proteinExistence type="predicted"/>
<gene>
    <name evidence="1" type="ORF">SACC_23980</name>
</gene>
<organism evidence="1 2">
    <name type="scientific">Saccharolobus caldissimus</name>
    <dbReference type="NCBI Taxonomy" id="1702097"/>
    <lineage>
        <taxon>Archaea</taxon>
        <taxon>Thermoproteota</taxon>
        <taxon>Thermoprotei</taxon>
        <taxon>Sulfolobales</taxon>
        <taxon>Sulfolobaceae</taxon>
        <taxon>Saccharolobus</taxon>
    </lineage>
</organism>
<dbReference type="Proteomes" id="UP001319921">
    <property type="component" value="Chromosome"/>
</dbReference>
<sequence length="90" mass="10470">MIYRCKNCDYKTWIKRARCPKCGAIEFDEIQGDNKGYLLISWKLRVTPDGFEDAYWLCLININGTKVFCRSLKEPKGVMIIKDNGICEPM</sequence>
<dbReference type="RefSeq" id="WP_229569698.1">
    <property type="nucleotide sequence ID" value="NZ_AP025226.1"/>
</dbReference>
<dbReference type="SUPFAM" id="SSF50249">
    <property type="entry name" value="Nucleic acid-binding proteins"/>
    <property type="match status" value="1"/>
</dbReference>
<dbReference type="KEGG" id="scas:SACC_23980"/>
<protein>
    <recommendedName>
        <fullName evidence="3">DUF35 domain-containing protein</fullName>
    </recommendedName>
</protein>
<evidence type="ECO:0000313" key="1">
    <source>
        <dbReference type="EMBL" id="BDB99381.1"/>
    </source>
</evidence>